<evidence type="ECO:0000256" key="1">
    <source>
        <dbReference type="SAM" id="MobiDB-lite"/>
    </source>
</evidence>
<protein>
    <submittedName>
        <fullName evidence="2">Uncharacterized protein</fullName>
    </submittedName>
</protein>
<keyword evidence="3" id="KW-1185">Reference proteome</keyword>
<dbReference type="AlphaFoldDB" id="A0A4P9WKM1"/>
<organism evidence="2 3">
    <name type="scientific">Blyttiomyces helicus</name>
    <dbReference type="NCBI Taxonomy" id="388810"/>
    <lineage>
        <taxon>Eukaryota</taxon>
        <taxon>Fungi</taxon>
        <taxon>Fungi incertae sedis</taxon>
        <taxon>Chytridiomycota</taxon>
        <taxon>Chytridiomycota incertae sedis</taxon>
        <taxon>Chytridiomycetes</taxon>
        <taxon>Chytridiomycetes incertae sedis</taxon>
        <taxon>Blyttiomyces</taxon>
    </lineage>
</organism>
<dbReference type="Proteomes" id="UP000269721">
    <property type="component" value="Unassembled WGS sequence"/>
</dbReference>
<dbReference type="EMBL" id="KZ994430">
    <property type="protein sequence ID" value="RKO92952.1"/>
    <property type="molecule type" value="Genomic_DNA"/>
</dbReference>
<accession>A0A4P9WKM1</accession>
<reference evidence="3" key="1">
    <citation type="journal article" date="2018" name="Nat. Microbiol.">
        <title>Leveraging single-cell genomics to expand the fungal tree of life.</title>
        <authorList>
            <person name="Ahrendt S.R."/>
            <person name="Quandt C.A."/>
            <person name="Ciobanu D."/>
            <person name="Clum A."/>
            <person name="Salamov A."/>
            <person name="Andreopoulos B."/>
            <person name="Cheng J.F."/>
            <person name="Woyke T."/>
            <person name="Pelin A."/>
            <person name="Henrissat B."/>
            <person name="Reynolds N.K."/>
            <person name="Benny G.L."/>
            <person name="Smith M.E."/>
            <person name="James T.Y."/>
            <person name="Grigoriev I.V."/>
        </authorList>
    </citation>
    <scope>NUCLEOTIDE SEQUENCE [LARGE SCALE GENOMIC DNA]</scope>
</reference>
<sequence length="276" mass="30138">MTASASGSFCAQSLLRRAGRRRGVQLVSLLASVSVLKGQRSLSIEPLSKNAIARPSSAPPTDSGPQRDKSDEALPLARPPGPDVVDLVARKRHSQVRISRWPWAWSVRQSLARGGPFATREPPRQQHLAKPPLSLPFPLSLLEEKNMEAIPTPVPTLVPYDPWAGRPRPSILGGFQTFGARKRARACGESAGRVWAGICRGDAWGVGVGSARLGSRASKLSACFKAMQPRTPLRSVRKAWPRRHVHGTDFQEPTYGWVPRPVSFISIVSVFRNPLT</sequence>
<name>A0A4P9WKM1_9FUNG</name>
<evidence type="ECO:0000313" key="3">
    <source>
        <dbReference type="Proteomes" id="UP000269721"/>
    </source>
</evidence>
<feature type="region of interest" description="Disordered" evidence="1">
    <location>
        <begin position="47"/>
        <end position="82"/>
    </location>
</feature>
<proteinExistence type="predicted"/>
<evidence type="ECO:0000313" key="2">
    <source>
        <dbReference type="EMBL" id="RKO92952.1"/>
    </source>
</evidence>
<gene>
    <name evidence="2" type="ORF">BDK51DRAFT_40518</name>
</gene>